<proteinExistence type="predicted"/>
<dbReference type="Proteomes" id="UP001138757">
    <property type="component" value="Unassembled WGS sequence"/>
</dbReference>
<dbReference type="RefSeq" id="WP_214621565.1">
    <property type="nucleotide sequence ID" value="NZ_JAHGAW010000001.1"/>
</dbReference>
<feature type="transmembrane region" description="Helical" evidence="1">
    <location>
        <begin position="112"/>
        <end position="128"/>
    </location>
</feature>
<feature type="transmembrane region" description="Helical" evidence="1">
    <location>
        <begin position="81"/>
        <end position="100"/>
    </location>
</feature>
<keyword evidence="1" id="KW-0812">Transmembrane</keyword>
<comment type="caution">
    <text evidence="2">The sequence shown here is derived from an EMBL/GenBank/DDBJ whole genome shotgun (WGS) entry which is preliminary data.</text>
</comment>
<reference evidence="2" key="1">
    <citation type="submission" date="2021-05" db="EMBL/GenBank/DDBJ databases">
        <title>Genome of Sphingobium sp. strain.</title>
        <authorList>
            <person name="Fan R."/>
        </authorList>
    </citation>
    <scope>NUCLEOTIDE SEQUENCE</scope>
    <source>
        <strain evidence="2">H33</strain>
    </source>
</reference>
<accession>A0A9X1AIC7</accession>
<keyword evidence="1" id="KW-1133">Transmembrane helix</keyword>
<dbReference type="AlphaFoldDB" id="A0A9X1AIC7"/>
<organism evidence="2 3">
    <name type="scientific">Sphingobium nicotianae</name>
    <dbReference type="NCBI Taxonomy" id="2782607"/>
    <lineage>
        <taxon>Bacteria</taxon>
        <taxon>Pseudomonadati</taxon>
        <taxon>Pseudomonadota</taxon>
        <taxon>Alphaproteobacteria</taxon>
        <taxon>Sphingomonadales</taxon>
        <taxon>Sphingomonadaceae</taxon>
        <taxon>Sphingobium</taxon>
    </lineage>
</organism>
<keyword evidence="1" id="KW-0472">Membrane</keyword>
<keyword evidence="3" id="KW-1185">Reference proteome</keyword>
<sequence>MRDERQYVIVMITAFLNGFGSRTDWDDFTSGPLRDAELNRIRQCALAIELPLDADGRAVLKELLAQAELVPHAEPEGPKPWRLEIGLLAGLLVGAALWWANYLPGAGLFDNLPLLVVPPALGALVVVLRNSRKKVGVHDPRIIAQNEQGRV</sequence>
<protein>
    <submittedName>
        <fullName evidence="2">Uncharacterized protein</fullName>
    </submittedName>
</protein>
<evidence type="ECO:0000313" key="3">
    <source>
        <dbReference type="Proteomes" id="UP001138757"/>
    </source>
</evidence>
<name>A0A9X1AIC7_9SPHN</name>
<evidence type="ECO:0000256" key="1">
    <source>
        <dbReference type="SAM" id="Phobius"/>
    </source>
</evidence>
<evidence type="ECO:0000313" key="2">
    <source>
        <dbReference type="EMBL" id="MBT2185847.1"/>
    </source>
</evidence>
<dbReference type="EMBL" id="JAHGAW010000001">
    <property type="protein sequence ID" value="MBT2185847.1"/>
    <property type="molecule type" value="Genomic_DNA"/>
</dbReference>
<gene>
    <name evidence="2" type="ORF">KK488_02695</name>
</gene>